<keyword evidence="4 7" id="KW-0812">Transmembrane</keyword>
<protein>
    <recommendedName>
        <fullName evidence="10">Biopolymer transport protein ExbD/TolR</fullName>
    </recommendedName>
</protein>
<evidence type="ECO:0000256" key="3">
    <source>
        <dbReference type="ARBA" id="ARBA00022475"/>
    </source>
</evidence>
<evidence type="ECO:0000256" key="6">
    <source>
        <dbReference type="ARBA" id="ARBA00023136"/>
    </source>
</evidence>
<evidence type="ECO:0000313" key="9">
    <source>
        <dbReference type="Proteomes" id="UP000214646"/>
    </source>
</evidence>
<dbReference type="GO" id="GO:0022857">
    <property type="term" value="F:transmembrane transporter activity"/>
    <property type="evidence" value="ECO:0007669"/>
    <property type="project" value="InterPro"/>
</dbReference>
<evidence type="ECO:0000256" key="7">
    <source>
        <dbReference type="RuleBase" id="RU003879"/>
    </source>
</evidence>
<proteinExistence type="inferred from homology"/>
<gene>
    <name evidence="8" type="ORF">FRUB_02753</name>
</gene>
<evidence type="ECO:0008006" key="10">
    <source>
        <dbReference type="Google" id="ProtNLM"/>
    </source>
</evidence>
<keyword evidence="3" id="KW-1003">Cell membrane</keyword>
<accession>A0A225DU64</accession>
<evidence type="ECO:0000256" key="4">
    <source>
        <dbReference type="ARBA" id="ARBA00022692"/>
    </source>
</evidence>
<keyword evidence="6" id="KW-0472">Membrane</keyword>
<dbReference type="EMBL" id="NIDE01000004">
    <property type="protein sequence ID" value="OWK43154.1"/>
    <property type="molecule type" value="Genomic_DNA"/>
</dbReference>
<dbReference type="InterPro" id="IPR003400">
    <property type="entry name" value="ExbD"/>
</dbReference>
<keyword evidence="9" id="KW-1185">Reference proteome</keyword>
<evidence type="ECO:0000256" key="2">
    <source>
        <dbReference type="ARBA" id="ARBA00005811"/>
    </source>
</evidence>
<comment type="caution">
    <text evidence="8">The sequence shown here is derived from an EMBL/GenBank/DDBJ whole genome shotgun (WGS) entry which is preliminary data.</text>
</comment>
<evidence type="ECO:0000256" key="1">
    <source>
        <dbReference type="ARBA" id="ARBA00004162"/>
    </source>
</evidence>
<keyword evidence="5" id="KW-1133">Transmembrane helix</keyword>
<dbReference type="AlphaFoldDB" id="A0A225DU64"/>
<reference evidence="9" key="1">
    <citation type="submission" date="2017-06" db="EMBL/GenBank/DDBJ databases">
        <title>Genome analysis of Fimbriiglobus ruber SP5, the first member of the order Planctomycetales with confirmed chitinolytic capability.</title>
        <authorList>
            <person name="Ravin N.V."/>
            <person name="Rakitin A.L."/>
            <person name="Ivanova A.A."/>
            <person name="Beletsky A.V."/>
            <person name="Kulichevskaya I.S."/>
            <person name="Mardanov A.V."/>
            <person name="Dedysh S.N."/>
        </authorList>
    </citation>
    <scope>NUCLEOTIDE SEQUENCE [LARGE SCALE GENOMIC DNA]</scope>
    <source>
        <strain evidence="9">SP5</strain>
    </source>
</reference>
<name>A0A225DU64_9BACT</name>
<evidence type="ECO:0000313" key="8">
    <source>
        <dbReference type="EMBL" id="OWK43154.1"/>
    </source>
</evidence>
<organism evidence="8 9">
    <name type="scientific">Fimbriiglobus ruber</name>
    <dbReference type="NCBI Taxonomy" id="1908690"/>
    <lineage>
        <taxon>Bacteria</taxon>
        <taxon>Pseudomonadati</taxon>
        <taxon>Planctomycetota</taxon>
        <taxon>Planctomycetia</taxon>
        <taxon>Gemmatales</taxon>
        <taxon>Gemmataceae</taxon>
        <taxon>Fimbriiglobus</taxon>
    </lineage>
</organism>
<comment type="subcellular location">
    <subcellularLocation>
        <location evidence="1">Cell membrane</location>
        <topology evidence="1">Single-pass membrane protein</topology>
    </subcellularLocation>
    <subcellularLocation>
        <location evidence="7">Cell membrane</location>
        <topology evidence="7">Single-pass type II membrane protein</topology>
    </subcellularLocation>
</comment>
<keyword evidence="7" id="KW-0813">Transport</keyword>
<evidence type="ECO:0000256" key="5">
    <source>
        <dbReference type="ARBA" id="ARBA00022989"/>
    </source>
</evidence>
<sequence>MLDMSFQLMAFFILTFSPKPVEGQLLLELPKGSQEIAEYREISDVESQEVVVQVYASETGAISDAIVVRETGPVSFGSDRSKLFQHLKKQFLSQKEPPKLRFELDERLNYGQVILLLDEGKRAGFHRINPIPLRRNG</sequence>
<dbReference type="GO" id="GO:0005886">
    <property type="term" value="C:plasma membrane"/>
    <property type="evidence" value="ECO:0007669"/>
    <property type="project" value="UniProtKB-SubCell"/>
</dbReference>
<keyword evidence="7" id="KW-0653">Protein transport</keyword>
<comment type="similarity">
    <text evidence="2 7">Belongs to the ExbD/TolR family.</text>
</comment>
<dbReference type="Pfam" id="PF02472">
    <property type="entry name" value="ExbD"/>
    <property type="match status" value="1"/>
</dbReference>
<dbReference type="Proteomes" id="UP000214646">
    <property type="component" value="Unassembled WGS sequence"/>
</dbReference>
<dbReference type="GO" id="GO:0015031">
    <property type="term" value="P:protein transport"/>
    <property type="evidence" value="ECO:0007669"/>
    <property type="project" value="UniProtKB-KW"/>
</dbReference>